<organism evidence="2 3">
    <name type="scientific">Clostridium magnum DSM 2767</name>
    <dbReference type="NCBI Taxonomy" id="1121326"/>
    <lineage>
        <taxon>Bacteria</taxon>
        <taxon>Bacillati</taxon>
        <taxon>Bacillota</taxon>
        <taxon>Clostridia</taxon>
        <taxon>Eubacteriales</taxon>
        <taxon>Clostridiaceae</taxon>
        <taxon>Clostridium</taxon>
    </lineage>
</organism>
<dbReference type="PANTHER" id="PTHR34582">
    <property type="entry name" value="UPF0702 TRANSMEMBRANE PROTEIN YCAP"/>
    <property type="match status" value="1"/>
</dbReference>
<evidence type="ECO:0000313" key="3">
    <source>
        <dbReference type="Proteomes" id="UP000076603"/>
    </source>
</evidence>
<gene>
    <name evidence="2" type="ORF">CLMAG_32130</name>
</gene>
<dbReference type="OrthoDB" id="9778331at2"/>
<dbReference type="InterPro" id="IPR023090">
    <property type="entry name" value="UPF0702_alpha/beta_dom_sf"/>
</dbReference>
<dbReference type="EMBL" id="LWAE01000003">
    <property type="protein sequence ID" value="KZL91454.1"/>
    <property type="molecule type" value="Genomic_DNA"/>
</dbReference>
<dbReference type="PATRIC" id="fig|1121326.3.peg.3244"/>
<dbReference type="STRING" id="1121326.CLMAG_32130"/>
<protein>
    <submittedName>
        <fullName evidence="2">Uncharacterized protein</fullName>
    </submittedName>
</protein>
<comment type="caution">
    <text evidence="2">The sequence shown here is derived from an EMBL/GenBank/DDBJ whole genome shotgun (WGS) entry which is preliminary data.</text>
</comment>
<reference evidence="2 3" key="1">
    <citation type="submission" date="2016-04" db="EMBL/GenBank/DDBJ databases">
        <title>Genome sequence of Clostridium magnum DSM 2767.</title>
        <authorList>
            <person name="Poehlein A."/>
            <person name="Uhlig R."/>
            <person name="Fischer R."/>
            <person name="Bahl H."/>
            <person name="Daniel R."/>
        </authorList>
    </citation>
    <scope>NUCLEOTIDE SEQUENCE [LARGE SCALE GENOMIC DNA]</scope>
    <source>
        <strain evidence="2 3">DSM 2767</strain>
    </source>
</reference>
<name>A0A168DTH4_9CLOT</name>
<keyword evidence="1" id="KW-1133">Transmembrane helix</keyword>
<dbReference type="RefSeq" id="WP_066624167.1">
    <property type="nucleotide sequence ID" value="NZ_FQXL01000005.1"/>
</dbReference>
<feature type="transmembrane region" description="Helical" evidence="1">
    <location>
        <begin position="12"/>
        <end position="30"/>
    </location>
</feature>
<evidence type="ECO:0000313" key="2">
    <source>
        <dbReference type="EMBL" id="KZL91454.1"/>
    </source>
</evidence>
<sequence>MEYYGKTACNTIIKGVGVYILSIILARLIGRKLIFQMTFFDFVIVANAIVGQQFTSMSVTTAVIVLAILTILIGYLHIKSFTARKLINLEPVTLVQNGTILEENMKTIRLTINLWVF</sequence>
<proteinExistence type="predicted"/>
<keyword evidence="1" id="KW-0812">Transmembrane</keyword>
<evidence type="ECO:0000256" key="1">
    <source>
        <dbReference type="SAM" id="Phobius"/>
    </source>
</evidence>
<accession>A0A168DTH4</accession>
<keyword evidence="3" id="KW-1185">Reference proteome</keyword>
<dbReference type="Proteomes" id="UP000076603">
    <property type="component" value="Unassembled WGS sequence"/>
</dbReference>
<keyword evidence="1" id="KW-0472">Membrane</keyword>
<dbReference type="Gene3D" id="3.30.240.20">
    <property type="entry name" value="bsu07140 like domains"/>
    <property type="match status" value="1"/>
</dbReference>
<dbReference type="AlphaFoldDB" id="A0A168DTH4"/>
<dbReference type="PANTHER" id="PTHR34582:SF6">
    <property type="entry name" value="UPF0702 TRANSMEMBRANE PROTEIN YCAP"/>
    <property type="match status" value="1"/>
</dbReference>
<feature type="transmembrane region" description="Helical" evidence="1">
    <location>
        <begin position="60"/>
        <end position="78"/>
    </location>
</feature>